<evidence type="ECO:0000313" key="1">
    <source>
        <dbReference type="EMBL" id="KAI5662292.1"/>
    </source>
</evidence>
<organism evidence="1 2">
    <name type="scientific">Catharanthus roseus</name>
    <name type="common">Madagascar periwinkle</name>
    <name type="synonym">Vinca rosea</name>
    <dbReference type="NCBI Taxonomy" id="4058"/>
    <lineage>
        <taxon>Eukaryota</taxon>
        <taxon>Viridiplantae</taxon>
        <taxon>Streptophyta</taxon>
        <taxon>Embryophyta</taxon>
        <taxon>Tracheophyta</taxon>
        <taxon>Spermatophyta</taxon>
        <taxon>Magnoliopsida</taxon>
        <taxon>eudicotyledons</taxon>
        <taxon>Gunneridae</taxon>
        <taxon>Pentapetalae</taxon>
        <taxon>asterids</taxon>
        <taxon>lamiids</taxon>
        <taxon>Gentianales</taxon>
        <taxon>Apocynaceae</taxon>
        <taxon>Rauvolfioideae</taxon>
        <taxon>Vinceae</taxon>
        <taxon>Catharanthinae</taxon>
        <taxon>Catharanthus</taxon>
    </lineage>
</organism>
<accession>A0ACC0AMT4</accession>
<keyword evidence="2" id="KW-1185">Reference proteome</keyword>
<protein>
    <submittedName>
        <fullName evidence="1">Uncharacterized protein</fullName>
    </submittedName>
</protein>
<dbReference type="EMBL" id="CM044705">
    <property type="protein sequence ID" value="KAI5662292.1"/>
    <property type="molecule type" value="Genomic_DNA"/>
</dbReference>
<evidence type="ECO:0000313" key="2">
    <source>
        <dbReference type="Proteomes" id="UP001060085"/>
    </source>
</evidence>
<comment type="caution">
    <text evidence="1">The sequence shown here is derived from an EMBL/GenBank/DDBJ whole genome shotgun (WGS) entry which is preliminary data.</text>
</comment>
<sequence length="365" mass="41774">MRESSGSASLGRLLLLILFFFINFLQVYGHKPDFPTSEEKETCNLFEGNWVFDDSYPIYNGLKCPFINEGLNCQKNGRPDTSYLKYRWQPTGCDLSRFDGVKLLEKLRGKKIMLVGDSLSNNQWQSLACMLHSVSELPHSNYTLQIKGPLSILSFPEYQVSVTYLKNGFLVDLVVEKEYGRVLKLDSITRTDHWNGVDILIFNSYHWWTHTGTSQTWDYFQYGDKVVKEMDRMVAYQKAMTTWAQWVDSNIEPSKTRVFFQGISATHYHGNEWGEPAIKDCTGQTKPIEGSNYPGQHYPGEVVIKNVLTNMTNPVYLLDIALLTQLRKDGHPSNYADGGLDCSHWCLAGVPDAWNELLYSILIED</sequence>
<name>A0ACC0AMT4_CATRO</name>
<proteinExistence type="predicted"/>
<dbReference type="Proteomes" id="UP001060085">
    <property type="component" value="Linkage Group LG05"/>
</dbReference>
<reference evidence="2" key="1">
    <citation type="journal article" date="2023" name="Nat. Plants">
        <title>Single-cell RNA sequencing provides a high-resolution roadmap for understanding the multicellular compartmentation of specialized metabolism.</title>
        <authorList>
            <person name="Sun S."/>
            <person name="Shen X."/>
            <person name="Li Y."/>
            <person name="Li Y."/>
            <person name="Wang S."/>
            <person name="Li R."/>
            <person name="Zhang H."/>
            <person name="Shen G."/>
            <person name="Guo B."/>
            <person name="Wei J."/>
            <person name="Xu J."/>
            <person name="St-Pierre B."/>
            <person name="Chen S."/>
            <person name="Sun C."/>
        </authorList>
    </citation>
    <scope>NUCLEOTIDE SEQUENCE [LARGE SCALE GENOMIC DNA]</scope>
</reference>
<gene>
    <name evidence="1" type="ORF">M9H77_21615</name>
</gene>